<dbReference type="eggNOG" id="COG1433">
    <property type="taxonomic scope" value="Bacteria"/>
</dbReference>
<dbReference type="KEGG" id="dsa:Desal_0622"/>
<dbReference type="Gene3D" id="3.30.420.130">
    <property type="entry name" value="Dinitrogenase iron-molybdenum cofactor biosynthesis domain"/>
    <property type="match status" value="1"/>
</dbReference>
<name>C6BY97_MARSD</name>
<proteinExistence type="predicted"/>
<gene>
    <name evidence="2" type="ordered locus">Desal_0622</name>
</gene>
<keyword evidence="3" id="KW-1185">Reference proteome</keyword>
<dbReference type="AlphaFoldDB" id="C6BY97"/>
<evidence type="ECO:0000313" key="2">
    <source>
        <dbReference type="EMBL" id="ACS78688.1"/>
    </source>
</evidence>
<accession>C6BY97</accession>
<dbReference type="RefSeq" id="WP_015850507.1">
    <property type="nucleotide sequence ID" value="NC_012881.1"/>
</dbReference>
<feature type="region of interest" description="Disordered" evidence="1">
    <location>
        <begin position="135"/>
        <end position="156"/>
    </location>
</feature>
<organism evidence="2 3">
    <name type="scientific">Maridesulfovibrio salexigens (strain ATCC 14822 / DSM 2638 / NCIMB 8403 / VKM B-1763)</name>
    <name type="common">Desulfovibrio salexigens</name>
    <dbReference type="NCBI Taxonomy" id="526222"/>
    <lineage>
        <taxon>Bacteria</taxon>
        <taxon>Pseudomonadati</taxon>
        <taxon>Thermodesulfobacteriota</taxon>
        <taxon>Desulfovibrionia</taxon>
        <taxon>Desulfovibrionales</taxon>
        <taxon>Desulfovibrionaceae</taxon>
        <taxon>Maridesulfovibrio</taxon>
    </lineage>
</organism>
<evidence type="ECO:0000256" key="1">
    <source>
        <dbReference type="SAM" id="MobiDB-lite"/>
    </source>
</evidence>
<evidence type="ECO:0008006" key="4">
    <source>
        <dbReference type="Google" id="ProtNLM"/>
    </source>
</evidence>
<protein>
    <recommendedName>
        <fullName evidence="4">Dinitrogenase iron-molybdenum cofactor biosynthesis domain-containing protein</fullName>
    </recommendedName>
</protein>
<evidence type="ECO:0000313" key="3">
    <source>
        <dbReference type="Proteomes" id="UP000002601"/>
    </source>
</evidence>
<sequence>MRGNEGRNTNTTLLCLACYEDRLASVFDNAPDLKLFRMNDNKICPAGYLSLPSKDPKDRTSAIIACGATFLICGAICGCTMNELEQAGVRVVPWITGMTEQVLSAYQQDCLENHVMPGCRGRGRCGQGNRGFRARKGVQDSMHPCEPTLSSVHRSK</sequence>
<dbReference type="OrthoDB" id="280278at2"/>
<dbReference type="Proteomes" id="UP000002601">
    <property type="component" value="Chromosome"/>
</dbReference>
<dbReference type="STRING" id="526222.Desal_0622"/>
<dbReference type="EMBL" id="CP001649">
    <property type="protein sequence ID" value="ACS78688.1"/>
    <property type="molecule type" value="Genomic_DNA"/>
</dbReference>
<dbReference type="InterPro" id="IPR036105">
    <property type="entry name" value="DiNase_FeMo-co_biosyn_sf"/>
</dbReference>
<reference evidence="2 3" key="1">
    <citation type="submission" date="2009-06" db="EMBL/GenBank/DDBJ databases">
        <title>Complete sequence of Desulfovibrio salexigens DSM 2638.</title>
        <authorList>
            <consortium name="US DOE Joint Genome Institute"/>
            <person name="Lucas S."/>
            <person name="Copeland A."/>
            <person name="Lapidus A."/>
            <person name="Glavina del Rio T."/>
            <person name="Tice H."/>
            <person name="Bruce D."/>
            <person name="Goodwin L."/>
            <person name="Pitluck S."/>
            <person name="Munk A.C."/>
            <person name="Brettin T."/>
            <person name="Detter J.C."/>
            <person name="Han C."/>
            <person name="Tapia R."/>
            <person name="Larimer F."/>
            <person name="Land M."/>
            <person name="Hauser L."/>
            <person name="Kyrpides N."/>
            <person name="Anderson I."/>
            <person name="Wall J.D."/>
            <person name="Arkin A.P."/>
            <person name="Dehal P."/>
            <person name="Chivian D."/>
            <person name="Giles B."/>
            <person name="Hazen T.C."/>
        </authorList>
    </citation>
    <scope>NUCLEOTIDE SEQUENCE [LARGE SCALE GENOMIC DNA]</scope>
    <source>
        <strain evidence="3">ATCC 14822 / DSM 2638 / NCIMB 8403 / VKM B-1763</strain>
    </source>
</reference>
<dbReference type="SUPFAM" id="SSF53146">
    <property type="entry name" value="Nitrogenase accessory factor-like"/>
    <property type="match status" value="1"/>
</dbReference>
<dbReference type="HOGENOM" id="CLU_126461_0_0_7"/>